<dbReference type="EMBL" id="CBTN010000046">
    <property type="protein sequence ID" value="CDH57395.1"/>
    <property type="molecule type" value="Genomic_DNA"/>
</dbReference>
<evidence type="ECO:0000256" key="1">
    <source>
        <dbReference type="ARBA" id="ARBA00022723"/>
    </source>
</evidence>
<dbReference type="InterPro" id="IPR013088">
    <property type="entry name" value="Znf_NHR/GATA"/>
</dbReference>
<reference evidence="9" key="1">
    <citation type="submission" date="2013-08" db="EMBL/GenBank/DDBJ databases">
        <title>Gene expansion shapes genome architecture in the human pathogen Lichtheimia corymbifera: an evolutionary genomics analysis in the ancient terrestrial Mucorales (Mucoromycotina).</title>
        <authorList>
            <person name="Schwartze V.U."/>
            <person name="Winter S."/>
            <person name="Shelest E."/>
            <person name="Marcet-Houben M."/>
            <person name="Horn F."/>
            <person name="Wehner S."/>
            <person name="Hoffmann K."/>
            <person name="Riege K."/>
            <person name="Sammeth M."/>
            <person name="Nowrousian M."/>
            <person name="Valiante V."/>
            <person name="Linde J."/>
            <person name="Jacobsen I.D."/>
            <person name="Marz M."/>
            <person name="Brakhage A.A."/>
            <person name="Gabaldon T."/>
            <person name="Bocker S."/>
            <person name="Voigt K."/>
        </authorList>
    </citation>
    <scope>NUCLEOTIDE SEQUENCE [LARGE SCALE GENOMIC DNA]</scope>
    <source>
        <strain evidence="9">FSU 9682</strain>
    </source>
</reference>
<dbReference type="GO" id="GO:0006355">
    <property type="term" value="P:regulation of DNA-templated transcription"/>
    <property type="evidence" value="ECO:0007669"/>
    <property type="project" value="InterPro"/>
</dbReference>
<accession>A0A068S5Z2</accession>
<dbReference type="PROSITE" id="PS50114">
    <property type="entry name" value="GATA_ZN_FINGER_2"/>
    <property type="match status" value="1"/>
</dbReference>
<dbReference type="SMART" id="SM00401">
    <property type="entry name" value="ZnF_GATA"/>
    <property type="match status" value="1"/>
</dbReference>
<evidence type="ECO:0000256" key="4">
    <source>
        <dbReference type="ARBA" id="ARBA00023015"/>
    </source>
</evidence>
<evidence type="ECO:0000259" key="8">
    <source>
        <dbReference type="PROSITE" id="PS50114"/>
    </source>
</evidence>
<dbReference type="PANTHER" id="PTHR47172">
    <property type="entry name" value="OS01G0976800 PROTEIN"/>
    <property type="match status" value="1"/>
</dbReference>
<keyword evidence="10" id="KW-1185">Reference proteome</keyword>
<comment type="caution">
    <text evidence="9">The sequence shown here is derived from an EMBL/GenBank/DDBJ whole genome shotgun (WGS) entry which is preliminary data.</text>
</comment>
<keyword evidence="4" id="KW-0805">Transcription regulation</keyword>
<dbReference type="AlphaFoldDB" id="A0A068S5Z2"/>
<sequence length="308" mass="33986">MNLHDDDRHSDTLDDYNAPLHGSILLSSTDQLVEDYTYIYDPLVVSPSSLSSSSPSSASGGSGHPFMPSQQQTLPSPLSSVPSLAWPPYYPAMDVYPHVSNADGEYWPRFSDGVDYDTYTLSSSPEELATPHNDVVPSSSSRASTFHLMMPPIGLSSPYHHPPTTTTHSAVVGGTTGTTGIASDTKAASTSSCDRKKRGVKRTKEKKKCMNCGATKTPTWRRGPVTRWLLCNACGLYEKVSRQRRIVVIQEDGKARISRGMLNKKDEQQQHRPLLVCASCATTDAKRWHIRGGQKYCERCSREYARRS</sequence>
<evidence type="ECO:0000256" key="7">
    <source>
        <dbReference type="SAM" id="MobiDB-lite"/>
    </source>
</evidence>
<dbReference type="CDD" id="cd00202">
    <property type="entry name" value="ZnF_GATA"/>
    <property type="match status" value="1"/>
</dbReference>
<dbReference type="Gene3D" id="3.30.50.10">
    <property type="entry name" value="Erythroid Transcription Factor GATA-1, subunit A"/>
    <property type="match status" value="1"/>
</dbReference>
<gene>
    <name evidence="9" type="ORF">LCOR_08342.1</name>
</gene>
<dbReference type="STRING" id="1263082.A0A068S5Z2"/>
<keyword evidence="3" id="KW-0862">Zinc</keyword>
<protein>
    <recommendedName>
        <fullName evidence="8">GATA-type domain-containing protein</fullName>
    </recommendedName>
</protein>
<organism evidence="9 10">
    <name type="scientific">Lichtheimia corymbifera JMRC:FSU:9682</name>
    <dbReference type="NCBI Taxonomy" id="1263082"/>
    <lineage>
        <taxon>Eukaryota</taxon>
        <taxon>Fungi</taxon>
        <taxon>Fungi incertae sedis</taxon>
        <taxon>Mucoromycota</taxon>
        <taxon>Mucoromycotina</taxon>
        <taxon>Mucoromycetes</taxon>
        <taxon>Mucorales</taxon>
        <taxon>Lichtheimiaceae</taxon>
        <taxon>Lichtheimia</taxon>
    </lineage>
</organism>
<evidence type="ECO:0000256" key="6">
    <source>
        <dbReference type="PROSITE-ProRule" id="PRU00094"/>
    </source>
</evidence>
<dbReference type="PANTHER" id="PTHR47172:SF24">
    <property type="entry name" value="GATA ZINC FINGER DOMAIN-CONTAINING PROTEIN 14-RELATED"/>
    <property type="match status" value="1"/>
</dbReference>
<evidence type="ECO:0000256" key="2">
    <source>
        <dbReference type="ARBA" id="ARBA00022771"/>
    </source>
</evidence>
<name>A0A068S5Z2_9FUNG</name>
<dbReference type="OrthoDB" id="515401at2759"/>
<dbReference type="GO" id="GO:0008270">
    <property type="term" value="F:zinc ion binding"/>
    <property type="evidence" value="ECO:0007669"/>
    <property type="project" value="UniProtKB-KW"/>
</dbReference>
<keyword evidence="1" id="KW-0479">Metal-binding</keyword>
<evidence type="ECO:0000256" key="3">
    <source>
        <dbReference type="ARBA" id="ARBA00022833"/>
    </source>
</evidence>
<dbReference type="Pfam" id="PF00320">
    <property type="entry name" value="GATA"/>
    <property type="match status" value="1"/>
</dbReference>
<evidence type="ECO:0000256" key="5">
    <source>
        <dbReference type="ARBA" id="ARBA00023163"/>
    </source>
</evidence>
<feature type="domain" description="GATA-type" evidence="8">
    <location>
        <begin position="203"/>
        <end position="259"/>
    </location>
</feature>
<feature type="region of interest" description="Disordered" evidence="7">
    <location>
        <begin position="50"/>
        <end position="79"/>
    </location>
</feature>
<feature type="compositionally biased region" description="Low complexity" evidence="7">
    <location>
        <begin position="68"/>
        <end position="79"/>
    </location>
</feature>
<feature type="compositionally biased region" description="Low complexity" evidence="7">
    <location>
        <begin position="50"/>
        <end position="59"/>
    </location>
</feature>
<keyword evidence="5" id="KW-0804">Transcription</keyword>
<dbReference type="SUPFAM" id="SSF57716">
    <property type="entry name" value="Glucocorticoid receptor-like (DNA-binding domain)"/>
    <property type="match status" value="1"/>
</dbReference>
<dbReference type="GO" id="GO:0043565">
    <property type="term" value="F:sequence-specific DNA binding"/>
    <property type="evidence" value="ECO:0007669"/>
    <property type="project" value="InterPro"/>
</dbReference>
<dbReference type="Proteomes" id="UP000027586">
    <property type="component" value="Unassembled WGS sequence"/>
</dbReference>
<dbReference type="InterPro" id="IPR000679">
    <property type="entry name" value="Znf_GATA"/>
</dbReference>
<keyword evidence="2 6" id="KW-0863">Zinc-finger</keyword>
<evidence type="ECO:0000313" key="9">
    <source>
        <dbReference type="EMBL" id="CDH57395.1"/>
    </source>
</evidence>
<evidence type="ECO:0000313" key="10">
    <source>
        <dbReference type="Proteomes" id="UP000027586"/>
    </source>
</evidence>
<dbReference type="VEuPathDB" id="FungiDB:LCOR_08342.1"/>
<proteinExistence type="predicted"/>